<evidence type="ECO:0000256" key="4">
    <source>
        <dbReference type="ARBA" id="ARBA00022980"/>
    </source>
</evidence>
<dbReference type="CDD" id="cd04661">
    <property type="entry name" value="NUDIX_MRP_L46"/>
    <property type="match status" value="1"/>
</dbReference>
<gene>
    <name evidence="11" type="ORF">LTR82_003637</name>
</gene>
<feature type="region of interest" description="Disordered" evidence="9">
    <location>
        <begin position="824"/>
        <end position="851"/>
    </location>
</feature>
<feature type="coiled-coil region" evidence="8">
    <location>
        <begin position="223"/>
        <end position="271"/>
    </location>
</feature>
<dbReference type="InterPro" id="IPR033650">
    <property type="entry name" value="Ribosomal_mL46_NUDIX"/>
</dbReference>
<feature type="compositionally biased region" description="Acidic residues" evidence="9">
    <location>
        <begin position="743"/>
        <end position="757"/>
    </location>
</feature>
<dbReference type="Pfam" id="PF11788">
    <property type="entry name" value="MRP-L46"/>
    <property type="match status" value="1"/>
</dbReference>
<feature type="region of interest" description="Disordered" evidence="9">
    <location>
        <begin position="77"/>
        <end position="106"/>
    </location>
</feature>
<keyword evidence="8" id="KW-0175">Coiled coil</keyword>
<feature type="region of interest" description="Disordered" evidence="9">
    <location>
        <begin position="731"/>
        <end position="770"/>
    </location>
</feature>
<evidence type="ECO:0000256" key="5">
    <source>
        <dbReference type="ARBA" id="ARBA00023128"/>
    </source>
</evidence>
<organism evidence="11 12">
    <name type="scientific">Friedmanniomyces endolithicus</name>
    <dbReference type="NCBI Taxonomy" id="329885"/>
    <lineage>
        <taxon>Eukaryota</taxon>
        <taxon>Fungi</taxon>
        <taxon>Dikarya</taxon>
        <taxon>Ascomycota</taxon>
        <taxon>Pezizomycotina</taxon>
        <taxon>Dothideomycetes</taxon>
        <taxon>Dothideomycetidae</taxon>
        <taxon>Mycosphaerellales</taxon>
        <taxon>Teratosphaeriaceae</taxon>
        <taxon>Friedmanniomyces</taxon>
    </lineage>
</organism>
<dbReference type="InterPro" id="IPR021757">
    <property type="entry name" value="Ribosomal_mL46_N"/>
</dbReference>
<name>A0AAN6G034_9PEZI</name>
<evidence type="ECO:0000313" key="11">
    <source>
        <dbReference type="EMBL" id="KAK0325354.1"/>
    </source>
</evidence>
<dbReference type="EMBL" id="JASUXU010000007">
    <property type="protein sequence ID" value="KAK0325354.1"/>
    <property type="molecule type" value="Genomic_DNA"/>
</dbReference>
<dbReference type="PANTHER" id="PTHR13124">
    <property type="entry name" value="39S RIBOSOMAL PROTEIN L46, MITOCHONDRIAL PRECURSOR-RELATED"/>
    <property type="match status" value="1"/>
</dbReference>
<dbReference type="AlphaFoldDB" id="A0AAN6G034"/>
<keyword evidence="5" id="KW-0496">Mitochondrion</keyword>
<dbReference type="InterPro" id="IPR040008">
    <property type="entry name" value="Ribosomal_mL46"/>
</dbReference>
<keyword evidence="6" id="KW-0687">Ribonucleoprotein</keyword>
<comment type="caution">
    <text evidence="11">The sequence shown here is derived from an EMBL/GenBank/DDBJ whole genome shotgun (WGS) entry which is preliminary data.</text>
</comment>
<dbReference type="GO" id="GO:0005762">
    <property type="term" value="C:mitochondrial large ribosomal subunit"/>
    <property type="evidence" value="ECO:0007669"/>
    <property type="project" value="TreeGrafter"/>
</dbReference>
<evidence type="ECO:0000259" key="10">
    <source>
        <dbReference type="Pfam" id="PF11788"/>
    </source>
</evidence>
<keyword evidence="4" id="KW-0689">Ribosomal protein</keyword>
<reference evidence="11" key="1">
    <citation type="submission" date="2021-12" db="EMBL/GenBank/DDBJ databases">
        <title>Black yeast isolated from Biological Soil Crust.</title>
        <authorList>
            <person name="Kurbessoian T."/>
        </authorList>
    </citation>
    <scope>NUCLEOTIDE SEQUENCE</scope>
    <source>
        <strain evidence="11">CCFEE 5208</strain>
    </source>
</reference>
<dbReference type="InterPro" id="IPR013083">
    <property type="entry name" value="Znf_RING/FYVE/PHD"/>
</dbReference>
<proteinExistence type="inferred from homology"/>
<evidence type="ECO:0000256" key="2">
    <source>
        <dbReference type="ARBA" id="ARBA00009070"/>
    </source>
</evidence>
<evidence type="ECO:0000313" key="12">
    <source>
        <dbReference type="Proteomes" id="UP001168146"/>
    </source>
</evidence>
<evidence type="ECO:0000256" key="1">
    <source>
        <dbReference type="ARBA" id="ARBA00004173"/>
    </source>
</evidence>
<dbReference type="Gene3D" id="3.30.40.10">
    <property type="entry name" value="Zinc/RING finger domain, C3HC4 (zinc finger)"/>
    <property type="match status" value="1"/>
</dbReference>
<comment type="similarity">
    <text evidence="2">Belongs to the mitochondrion-specific ribosomal protein mL46 family.</text>
</comment>
<dbReference type="GO" id="GO:0003735">
    <property type="term" value="F:structural constituent of ribosome"/>
    <property type="evidence" value="ECO:0007669"/>
    <property type="project" value="InterPro"/>
</dbReference>
<sequence>MVVGEGGGEERVEVVLGEEWREVDPGCLPRTLEEVRAGREASEVVARPLVEVQVQEEMGAGQTLEDTLDQMFHEAEGEDAVARSPTQIGGADARSRREPPANSPHAVSVVRGSRDAQRGLNNIHAQTMVPAANRNRDYQLRRIAALRRELHRMRNGIERVMSGLRDLGEAVPEHAEATNRLTALGSTLDEIGGTPSREDTDLTIRGVTHLAANAPTSQSDRTAANMQARVDEARQHLDEARRNREQAASELDVAEQDFRTSQQRVQQLQREQRTTENYVRLFGTREEMLAQGDQYESPIGGMFSRAYQRFHAAEEVRRDERTLRRVLEDEARAGGEEEAGRLAELEARERDVWGVPLLQEVSHPGDSDERDVAQEPEGELDEYYALLRRQNWSQRSAVESSQTMPNADVGENGMSPEAQAMSSAVSIRGLEPSDGFPQNMLNGVASLRAQQVAQPEQETPTEAFVADGELEADARHVLDYLQRFPELLEHISYTPGDLARVHARLGTHALTPQDWAVIYTLLIIPAIVWHSGVMSARFVRRRRLGLPVHLAMPTTTLDWMQQTEAMAEAFQMSGEVRQRAHGMTGPERLSMLYRLQAGERTLDDVGKLQQMLWDRTTLRTAIRVHAGSGASTDDRAQAEATALAARQQIQEAARVGDHSRQELNAQRQAARAMAIAAGRTAMQTGPDALLQQMASSNAETQAAYERLRENGWTPGGDTETERRLRRTMYTPFGTHELASPSDSETEQEDGDDTDEPAGLDAEGVGRPEPRADEELKVNLECRICYTQLAEIACLPCGHLVMCPIPRDTVCFSCLHRLSHPSRRPASTAAALAESPPTPSHQQRHLNPPVTTAKAPRKAYQLLASPVLSRPPLLTRDLTSFEKAYYLYQKRLNERLALPFTRYFYYKKGTPGDAEWKRKIKVRKTPARDIGVYAAYGDEGWNDEVLVGNRTAERESVVEALVRDAEGKAIIDEEVVGDENKDGWAVAGNAKTGEGQRRDLTKVEVERPVDRVTEADKANDMRSLSRKMDRTLYLLVKNREGRWRFPQDRVYGRENLHQAAERILVQGFGIDMNTWIVGNHPIGHHQMNYTSGGAPAPRLAKITPNRLVSTSRDRAEYEQEEYGEKVFFMKGRMMTGQADIAKNEYGDSEFRWLVKEEVEEAVTGGYWKSVKNMLAER</sequence>
<dbReference type="Gene3D" id="3.90.79.10">
    <property type="entry name" value="Nucleoside Triphosphate Pyrophosphohydrolase"/>
    <property type="match status" value="1"/>
</dbReference>
<dbReference type="PANTHER" id="PTHR13124:SF12">
    <property type="entry name" value="LARGE RIBOSOMAL SUBUNIT PROTEIN ML46"/>
    <property type="match status" value="1"/>
</dbReference>
<feature type="domain" description="Large ribosomal subunit protein mL46 N-terminal" evidence="10">
    <location>
        <begin position="859"/>
        <end position="1015"/>
    </location>
</feature>
<evidence type="ECO:0000256" key="9">
    <source>
        <dbReference type="SAM" id="MobiDB-lite"/>
    </source>
</evidence>
<protein>
    <recommendedName>
        <fullName evidence="7">Large ribosomal subunit protein mL46</fullName>
    </recommendedName>
</protein>
<dbReference type="Proteomes" id="UP001168146">
    <property type="component" value="Unassembled WGS sequence"/>
</dbReference>
<dbReference type="CDD" id="cd16449">
    <property type="entry name" value="RING-HC"/>
    <property type="match status" value="1"/>
</dbReference>
<comment type="subcellular location">
    <subcellularLocation>
        <location evidence="1">Mitochondrion</location>
    </subcellularLocation>
</comment>
<evidence type="ECO:0000256" key="8">
    <source>
        <dbReference type="SAM" id="Coils"/>
    </source>
</evidence>
<accession>A0AAN6G034</accession>
<feature type="region of interest" description="Disordered" evidence="9">
    <location>
        <begin position="395"/>
        <end position="424"/>
    </location>
</feature>
<evidence type="ECO:0000256" key="7">
    <source>
        <dbReference type="ARBA" id="ARBA00035190"/>
    </source>
</evidence>
<feature type="compositionally biased region" description="Polar residues" evidence="9">
    <location>
        <begin position="395"/>
        <end position="405"/>
    </location>
</feature>
<keyword evidence="3" id="KW-0809">Transit peptide</keyword>
<evidence type="ECO:0000256" key="6">
    <source>
        <dbReference type="ARBA" id="ARBA00023274"/>
    </source>
</evidence>
<evidence type="ECO:0000256" key="3">
    <source>
        <dbReference type="ARBA" id="ARBA00022946"/>
    </source>
</evidence>